<dbReference type="Proteomes" id="UP000271380">
    <property type="component" value="Chromosome"/>
</dbReference>
<evidence type="ECO:0000256" key="1">
    <source>
        <dbReference type="SAM" id="MobiDB-lite"/>
    </source>
</evidence>
<proteinExistence type="predicted"/>
<reference evidence="3 4" key="1">
    <citation type="submission" date="2018-12" db="EMBL/GenBank/DDBJ databases">
        <authorList>
            <consortium name="Pathogen Informatics"/>
        </authorList>
    </citation>
    <scope>NUCLEOTIDE SEQUENCE [LARGE SCALE GENOMIC DNA]</scope>
    <source>
        <strain evidence="3 4">NCTC949</strain>
    </source>
</reference>
<feature type="domain" description="DUF5979" evidence="2">
    <location>
        <begin position="134"/>
        <end position="195"/>
    </location>
</feature>
<evidence type="ECO:0000313" key="3">
    <source>
        <dbReference type="EMBL" id="VEH08941.1"/>
    </source>
</evidence>
<dbReference type="EMBL" id="LR134377">
    <property type="protein sequence ID" value="VEH08941.1"/>
    <property type="molecule type" value="Genomic_DNA"/>
</dbReference>
<name>A0AB38VU04_9CORY</name>
<feature type="compositionally biased region" description="Polar residues" evidence="1">
    <location>
        <begin position="69"/>
        <end position="81"/>
    </location>
</feature>
<evidence type="ECO:0000313" key="4">
    <source>
        <dbReference type="Proteomes" id="UP000271380"/>
    </source>
</evidence>
<organism evidence="3 4">
    <name type="scientific">Corynebacterium kutscheri</name>
    <dbReference type="NCBI Taxonomy" id="35755"/>
    <lineage>
        <taxon>Bacteria</taxon>
        <taxon>Bacillati</taxon>
        <taxon>Actinomycetota</taxon>
        <taxon>Actinomycetes</taxon>
        <taxon>Mycobacteriales</taxon>
        <taxon>Corynebacteriaceae</taxon>
        <taxon>Corynebacterium</taxon>
    </lineage>
</organism>
<evidence type="ECO:0000259" key="2">
    <source>
        <dbReference type="Pfam" id="PF19407"/>
    </source>
</evidence>
<accession>A0AB38VU04</accession>
<dbReference type="Pfam" id="PF19407">
    <property type="entry name" value="DUF5979"/>
    <property type="match status" value="1"/>
</dbReference>
<feature type="region of interest" description="Disordered" evidence="1">
    <location>
        <begin position="53"/>
        <end position="81"/>
    </location>
</feature>
<gene>
    <name evidence="3" type="primary">spaM</name>
    <name evidence="3" type="ORF">NCTC949_02067</name>
</gene>
<dbReference type="InterPro" id="IPR046022">
    <property type="entry name" value="DUF5979"/>
</dbReference>
<protein>
    <submittedName>
        <fullName evidence="3">Surface-anchored fimbrial subunit</fullName>
    </submittedName>
</protein>
<dbReference type="RefSeq" id="WP_126317034.1">
    <property type="nucleotide sequence ID" value="NZ_JBHOLU010000001.1"/>
</dbReference>
<dbReference type="AlphaFoldDB" id="A0AB38VU04"/>
<sequence>MNLSQRIIATKRLIKSPWFAVLLTLLLITSTISLITPYPPYATAQEACVRDSSCTTKETSNESEELTDNTESLENTDTTVPSEKKSLIASFIETVESILSVAHKAKDNDKGTFIVLKQNAVFEEDGSVISIPELAEKDFTFDWMCTLPTNAQTESGSFTLRDTQIFTSKKFPAGTQCTITEDLQSAQVPGYSHEVFISTKNLL</sequence>